<keyword evidence="5" id="KW-1185">Reference proteome</keyword>
<feature type="domain" description="MgtC/SapB/SrpB/YhiD N-terminal" evidence="2">
    <location>
        <begin position="18"/>
        <end position="142"/>
    </location>
</feature>
<feature type="transmembrane region" description="Helical" evidence="1">
    <location>
        <begin position="408"/>
        <end position="429"/>
    </location>
</feature>
<name>A0A2A2F765_9GAMM</name>
<feature type="transmembrane region" description="Helical" evidence="1">
    <location>
        <begin position="245"/>
        <end position="264"/>
    </location>
</feature>
<evidence type="ECO:0000313" key="4">
    <source>
        <dbReference type="EMBL" id="PAU80574.1"/>
    </source>
</evidence>
<feature type="transmembrane region" description="Helical" evidence="1">
    <location>
        <begin position="186"/>
        <end position="207"/>
    </location>
</feature>
<dbReference type="InterPro" id="IPR025105">
    <property type="entry name" value="DUF4010"/>
</dbReference>
<feature type="transmembrane region" description="Helical" evidence="1">
    <location>
        <begin position="276"/>
        <end position="295"/>
    </location>
</feature>
<dbReference type="Proteomes" id="UP000218896">
    <property type="component" value="Unassembled WGS sequence"/>
</dbReference>
<dbReference type="PANTHER" id="PTHR39084:SF1">
    <property type="entry name" value="DUF4010 DOMAIN-CONTAINING PROTEIN"/>
    <property type="match status" value="1"/>
</dbReference>
<evidence type="ECO:0000259" key="2">
    <source>
        <dbReference type="Pfam" id="PF02308"/>
    </source>
</evidence>
<dbReference type="InterPro" id="IPR049177">
    <property type="entry name" value="MgtC_SapB_SrpB_YhiD_N"/>
</dbReference>
<evidence type="ECO:0000313" key="5">
    <source>
        <dbReference type="Proteomes" id="UP000218896"/>
    </source>
</evidence>
<feature type="transmembrane region" description="Helical" evidence="1">
    <location>
        <begin position="343"/>
        <end position="364"/>
    </location>
</feature>
<protein>
    <submittedName>
        <fullName evidence="4">Uncharacterized protein</fullName>
    </submittedName>
</protein>
<dbReference type="OrthoDB" id="9813718at2"/>
<dbReference type="EMBL" id="NSKD01000003">
    <property type="protein sequence ID" value="PAU80574.1"/>
    <property type="molecule type" value="Genomic_DNA"/>
</dbReference>
<feature type="transmembrane region" description="Helical" evidence="1">
    <location>
        <begin position="155"/>
        <end position="174"/>
    </location>
</feature>
<dbReference type="PANTHER" id="PTHR39084">
    <property type="entry name" value="MEMBRANE PROTEIN-RELATED"/>
    <property type="match status" value="1"/>
</dbReference>
<dbReference type="Pfam" id="PF13194">
    <property type="entry name" value="DUF4010"/>
    <property type="match status" value="1"/>
</dbReference>
<feature type="transmembrane region" description="Helical" evidence="1">
    <location>
        <begin position="213"/>
        <end position="233"/>
    </location>
</feature>
<feature type="transmembrane region" description="Helical" evidence="1">
    <location>
        <begin position="46"/>
        <end position="65"/>
    </location>
</feature>
<dbReference type="AlphaFoldDB" id="A0A2A2F765"/>
<feature type="transmembrane region" description="Helical" evidence="1">
    <location>
        <begin position="102"/>
        <end position="135"/>
    </location>
</feature>
<comment type="caution">
    <text evidence="4">The sequence shown here is derived from an EMBL/GenBank/DDBJ whole genome shotgun (WGS) entry which is preliminary data.</text>
</comment>
<feature type="transmembrane region" description="Helical" evidence="1">
    <location>
        <begin position="316"/>
        <end position="337"/>
    </location>
</feature>
<feature type="transmembrane region" description="Helical" evidence="1">
    <location>
        <begin position="15"/>
        <end position="34"/>
    </location>
</feature>
<dbReference type="Pfam" id="PF02308">
    <property type="entry name" value="MgtC"/>
    <property type="match status" value="1"/>
</dbReference>
<gene>
    <name evidence="4" type="ORF">CK501_09095</name>
</gene>
<feature type="transmembrane region" description="Helical" evidence="1">
    <location>
        <begin position="71"/>
        <end position="90"/>
    </location>
</feature>
<evidence type="ECO:0000259" key="3">
    <source>
        <dbReference type="Pfam" id="PF13194"/>
    </source>
</evidence>
<evidence type="ECO:0000256" key="1">
    <source>
        <dbReference type="SAM" id="Phobius"/>
    </source>
</evidence>
<organism evidence="4 5">
    <name type="scientific">Halovibrio salipaludis</name>
    <dbReference type="NCBI Taxonomy" id="2032626"/>
    <lineage>
        <taxon>Bacteria</taxon>
        <taxon>Pseudomonadati</taxon>
        <taxon>Pseudomonadota</taxon>
        <taxon>Gammaproteobacteria</taxon>
        <taxon>Oceanospirillales</taxon>
        <taxon>Halomonadaceae</taxon>
        <taxon>Halovibrio</taxon>
    </lineage>
</organism>
<keyword evidence="1" id="KW-0472">Membrane</keyword>
<sequence length="431" mass="45059">MQSLFNEFITANVDALHLGVALLLGMLVGLQRGWQARDRDPGQRIAGIRTHALTGLLGGITALLAREVSPWLLPAVFLGLVALNLLAYWVRAPRSGDYSITGAIGLMLTFSFGVMAVSLDITLAAAAAVVTTLILDNKAEIHGLLGKLQAGELDAGLKLLLISVVMLPLLPNEGFGPGGVLNPYEIWWLVVMIASISFVGYFAIRVAGTGKGILFTSLFAGLSSSTALTLHFARQARDAQMLAPQLAAGILIACGTMFPRILVYCAVINPALLPSLVQPVLAMALLLYVPAVVIWHRNRAALNVDQPILNRNPLDLKPALLFGILLTLILLVGQWFKEWFGDAGVYALAAVSGIADVDAITLSLTRMSQSAITAETAVIGIVLASAVNNIVKSGMAGVIGPAALGTRVAVPMGLSLVAGLAVAGLQAGLTG</sequence>
<accession>A0A2A2F765</accession>
<feature type="transmembrane region" description="Helical" evidence="1">
    <location>
        <begin position="371"/>
        <end position="388"/>
    </location>
</feature>
<keyword evidence="1" id="KW-0812">Transmembrane</keyword>
<reference evidence="4 5" key="1">
    <citation type="submission" date="2017-08" db="EMBL/GenBank/DDBJ databases">
        <title>Halovibrio sewagensis sp. nov., isolated from wastewater of high salinity.</title>
        <authorList>
            <person name="Dong X."/>
            <person name="Zhang G."/>
        </authorList>
    </citation>
    <scope>NUCLEOTIDE SEQUENCE [LARGE SCALE GENOMIC DNA]</scope>
    <source>
        <strain evidence="4 5">YL5-2</strain>
    </source>
</reference>
<dbReference type="RefSeq" id="WP_095617410.1">
    <property type="nucleotide sequence ID" value="NZ_NSKD01000003.1"/>
</dbReference>
<keyword evidence="1" id="KW-1133">Transmembrane helix</keyword>
<feature type="domain" description="DUF4010" evidence="3">
    <location>
        <begin position="191"/>
        <end position="400"/>
    </location>
</feature>
<proteinExistence type="predicted"/>